<dbReference type="Proteomes" id="UP001368318">
    <property type="component" value="Chromosome"/>
</dbReference>
<dbReference type="RefSeq" id="WP_338732151.1">
    <property type="nucleotide sequence ID" value="NZ_CP136924.1"/>
</dbReference>
<sequence length="46" mass="5070">MNDLIQNILAFTTLGIALLFLVRKFIWNPKSATSKKACGDTDCGCH</sequence>
<dbReference type="EMBL" id="CP136925">
    <property type="protein sequence ID" value="WXA13002.1"/>
    <property type="molecule type" value="Genomic_DNA"/>
</dbReference>
<keyword evidence="1" id="KW-1133">Transmembrane helix</keyword>
<evidence type="ECO:0000313" key="4">
    <source>
        <dbReference type="Proteomes" id="UP001368318"/>
    </source>
</evidence>
<reference evidence="3 4" key="1">
    <citation type="submission" date="2023-10" db="EMBL/GenBank/DDBJ databases">
        <title>Culture-based analysis of two novel bacteria associated with mangrove crab gills.</title>
        <authorList>
            <person name="Yang X."/>
            <person name="Garuglieri E."/>
            <person name="Van Goethem M.W."/>
            <person name="Fusi M."/>
            <person name="Marasco R."/>
            <person name="Daffonchio D.G."/>
        </authorList>
    </citation>
    <scope>NUCLEOTIDE SEQUENCE</scope>
    <source>
        <strain evidence="3">UG2-1</strain>
        <strain evidence="2">UG2-2</strain>
        <strain evidence="4">UG2_2</strain>
    </source>
</reference>
<proteinExistence type="predicted"/>
<evidence type="ECO:0000313" key="2">
    <source>
        <dbReference type="EMBL" id="WXA01838.1"/>
    </source>
</evidence>
<accession>A0AAU6P656</accession>
<dbReference type="EMBL" id="CP136924">
    <property type="protein sequence ID" value="WXA01838.1"/>
    <property type="molecule type" value="Genomic_DNA"/>
</dbReference>
<name>A0AAU6P656_9FLAO</name>
<evidence type="ECO:0000256" key="1">
    <source>
        <dbReference type="SAM" id="Phobius"/>
    </source>
</evidence>
<gene>
    <name evidence="3" type="ORF">R3L15_12855</name>
    <name evidence="2" type="ORF">R3L16_08735</name>
</gene>
<dbReference type="KEGG" id="mcaa:R3L15_12855"/>
<dbReference type="AlphaFoldDB" id="A0AAU6P656"/>
<keyword evidence="1" id="KW-0472">Membrane</keyword>
<feature type="transmembrane region" description="Helical" evidence="1">
    <location>
        <begin position="6"/>
        <end position="26"/>
    </location>
</feature>
<keyword evidence="4" id="KW-1185">Reference proteome</keyword>
<organism evidence="3">
    <name type="scientific">Mangrovimonas cancribranchiae</name>
    <dbReference type="NCBI Taxonomy" id="3080055"/>
    <lineage>
        <taxon>Bacteria</taxon>
        <taxon>Pseudomonadati</taxon>
        <taxon>Bacteroidota</taxon>
        <taxon>Flavobacteriia</taxon>
        <taxon>Flavobacteriales</taxon>
        <taxon>Flavobacteriaceae</taxon>
        <taxon>Mangrovimonas</taxon>
    </lineage>
</organism>
<evidence type="ECO:0000313" key="3">
    <source>
        <dbReference type="EMBL" id="WXA13002.1"/>
    </source>
</evidence>
<protein>
    <submittedName>
        <fullName evidence="3">FeoB-associated Cys-rich membrane protein</fullName>
    </submittedName>
</protein>
<keyword evidence="1" id="KW-0812">Transmembrane</keyword>